<evidence type="ECO:0000313" key="3">
    <source>
        <dbReference type="Proteomes" id="UP000569914"/>
    </source>
</evidence>
<dbReference type="EMBL" id="JACCBU010000001">
    <property type="protein sequence ID" value="NYE69829.1"/>
    <property type="molecule type" value="Genomic_DNA"/>
</dbReference>
<gene>
    <name evidence="2" type="ORF">BKA15_001158</name>
</gene>
<name>A0A7Y9I4U6_9ACTN</name>
<evidence type="ECO:0000259" key="1">
    <source>
        <dbReference type="Pfam" id="PF01370"/>
    </source>
</evidence>
<dbReference type="InterPro" id="IPR036291">
    <property type="entry name" value="NAD(P)-bd_dom_sf"/>
</dbReference>
<dbReference type="InterPro" id="IPR001509">
    <property type="entry name" value="Epimerase_deHydtase"/>
</dbReference>
<dbReference type="Gene3D" id="3.40.50.720">
    <property type="entry name" value="NAD(P)-binding Rossmann-like Domain"/>
    <property type="match status" value="1"/>
</dbReference>
<dbReference type="SUPFAM" id="SSF51735">
    <property type="entry name" value="NAD(P)-binding Rossmann-fold domains"/>
    <property type="match status" value="1"/>
</dbReference>
<protein>
    <submittedName>
        <fullName evidence="2">Nucleoside-diphosphate-sugar epimerase</fullName>
    </submittedName>
</protein>
<comment type="caution">
    <text evidence="2">The sequence shown here is derived from an EMBL/GenBank/DDBJ whole genome shotgun (WGS) entry which is preliminary data.</text>
</comment>
<organism evidence="2 3">
    <name type="scientific">Microlunatus parietis</name>
    <dbReference type="NCBI Taxonomy" id="682979"/>
    <lineage>
        <taxon>Bacteria</taxon>
        <taxon>Bacillati</taxon>
        <taxon>Actinomycetota</taxon>
        <taxon>Actinomycetes</taxon>
        <taxon>Propionibacteriales</taxon>
        <taxon>Propionibacteriaceae</taxon>
        <taxon>Microlunatus</taxon>
    </lineage>
</organism>
<sequence>MKTLADLDNALSEPGDDLVADLSRLRGDIVVLGAAGKLGPSLIELACRGIAAAGTGAKVHAVSRFSRGELAERLERAGADVIRADITDDQALATLPDAENVIFLVGSKFGTQDNESATWATNTYLPGRVAERYSAAKIVALSTGNVYPLSPVTSGGSTEDDPVGPVGDYAMSCLGRERILTHFAKTNQTPLALIRLNYAVELQYGVLVDLATKIKNGEPVDVTTGFANVVWQGYCNEVILRSLHHADPSPFILNLTGPETLSIRRTAAKLAARMGLEVTYTGSEADTALLSDASKCHRLFGYPNVPLDQVIEWTADWVAAGGAMLGKPTHFETRDGKF</sequence>
<accession>A0A7Y9I4U6</accession>
<dbReference type="RefSeq" id="WP_179748847.1">
    <property type="nucleotide sequence ID" value="NZ_JACCBU010000001.1"/>
</dbReference>
<evidence type="ECO:0000313" key="2">
    <source>
        <dbReference type="EMBL" id="NYE69829.1"/>
    </source>
</evidence>
<dbReference type="AlphaFoldDB" id="A0A7Y9I4U6"/>
<feature type="domain" description="NAD-dependent epimerase/dehydratase" evidence="1">
    <location>
        <begin position="29"/>
        <end position="196"/>
    </location>
</feature>
<dbReference type="Pfam" id="PF01370">
    <property type="entry name" value="Epimerase"/>
    <property type="match status" value="1"/>
</dbReference>
<dbReference type="Proteomes" id="UP000569914">
    <property type="component" value="Unassembled WGS sequence"/>
</dbReference>
<keyword evidence="3" id="KW-1185">Reference proteome</keyword>
<reference evidence="2 3" key="1">
    <citation type="submission" date="2020-07" db="EMBL/GenBank/DDBJ databases">
        <title>Sequencing the genomes of 1000 actinobacteria strains.</title>
        <authorList>
            <person name="Klenk H.-P."/>
        </authorList>
    </citation>
    <scope>NUCLEOTIDE SEQUENCE [LARGE SCALE GENOMIC DNA]</scope>
    <source>
        <strain evidence="2 3">DSM 22083</strain>
    </source>
</reference>
<proteinExistence type="predicted"/>